<dbReference type="SUPFAM" id="SSF52540">
    <property type="entry name" value="P-loop containing nucleoside triphosphate hydrolases"/>
    <property type="match status" value="1"/>
</dbReference>
<dbReference type="CDD" id="cd19481">
    <property type="entry name" value="RecA-like_protease"/>
    <property type="match status" value="1"/>
</dbReference>
<dbReference type="InterPro" id="IPR003959">
    <property type="entry name" value="ATPase_AAA_core"/>
</dbReference>
<evidence type="ECO:0000259" key="4">
    <source>
        <dbReference type="SMART" id="SM00382"/>
    </source>
</evidence>
<dbReference type="InterPro" id="IPR027417">
    <property type="entry name" value="P-loop_NTPase"/>
</dbReference>
<dbReference type="PANTHER" id="PTHR23073">
    <property type="entry name" value="26S PROTEASOME REGULATORY SUBUNIT"/>
    <property type="match status" value="1"/>
</dbReference>
<dbReference type="InterPro" id="IPR050221">
    <property type="entry name" value="26S_Proteasome_ATPase"/>
</dbReference>
<organism evidence="5 6">
    <name type="scientific">Novosphingobium beihaiensis</name>
    <dbReference type="NCBI Taxonomy" id="2930389"/>
    <lineage>
        <taxon>Bacteria</taxon>
        <taxon>Pseudomonadati</taxon>
        <taxon>Pseudomonadota</taxon>
        <taxon>Alphaproteobacteria</taxon>
        <taxon>Sphingomonadales</taxon>
        <taxon>Sphingomonadaceae</taxon>
        <taxon>Novosphingobium</taxon>
    </lineage>
</organism>
<evidence type="ECO:0000256" key="3">
    <source>
        <dbReference type="ARBA" id="ARBA00022840"/>
    </source>
</evidence>
<proteinExistence type="inferred from homology"/>
<feature type="domain" description="AAA+ ATPase" evidence="4">
    <location>
        <begin position="399"/>
        <end position="531"/>
    </location>
</feature>
<dbReference type="InterPro" id="IPR003593">
    <property type="entry name" value="AAA+_ATPase"/>
</dbReference>
<evidence type="ECO:0000313" key="5">
    <source>
        <dbReference type="EMBL" id="MCJ2186506.1"/>
    </source>
</evidence>
<keyword evidence="6" id="KW-1185">Reference proteome</keyword>
<comment type="caution">
    <text evidence="5">The sequence shown here is derived from an EMBL/GenBank/DDBJ whole genome shotgun (WGS) entry which is preliminary data.</text>
</comment>
<dbReference type="Pfam" id="PF00004">
    <property type="entry name" value="AAA"/>
    <property type="match status" value="1"/>
</dbReference>
<gene>
    <name evidence="5" type="ORF">MTR66_06730</name>
</gene>
<evidence type="ECO:0000256" key="1">
    <source>
        <dbReference type="ARBA" id="ARBA00006914"/>
    </source>
</evidence>
<dbReference type="EMBL" id="JALHLG010000006">
    <property type="protein sequence ID" value="MCJ2186506.1"/>
    <property type="molecule type" value="Genomic_DNA"/>
</dbReference>
<dbReference type="GO" id="GO:0005524">
    <property type="term" value="F:ATP binding"/>
    <property type="evidence" value="ECO:0007669"/>
    <property type="project" value="UniProtKB-KW"/>
</dbReference>
<accession>A0ABT0BN81</accession>
<evidence type="ECO:0000256" key="2">
    <source>
        <dbReference type="ARBA" id="ARBA00022741"/>
    </source>
</evidence>
<dbReference type="SMART" id="SM00382">
    <property type="entry name" value="AAA"/>
    <property type="match status" value="1"/>
</dbReference>
<reference evidence="5 6" key="1">
    <citation type="submission" date="2022-04" db="EMBL/GenBank/DDBJ databases">
        <title>Identification of a novel bacterium isolated from mangrove sediments.</title>
        <authorList>
            <person name="Pan X."/>
        </authorList>
    </citation>
    <scope>NUCLEOTIDE SEQUENCE [LARGE SCALE GENOMIC DNA]</scope>
    <source>
        <strain evidence="5 6">B2638</strain>
    </source>
</reference>
<protein>
    <submittedName>
        <fullName evidence="5">ATP-binding protein</fullName>
    </submittedName>
</protein>
<evidence type="ECO:0000313" key="6">
    <source>
        <dbReference type="Proteomes" id="UP001202281"/>
    </source>
</evidence>
<keyword evidence="3 5" id="KW-0067">ATP-binding</keyword>
<dbReference type="Proteomes" id="UP001202281">
    <property type="component" value="Unassembled WGS sequence"/>
</dbReference>
<keyword evidence="2" id="KW-0547">Nucleotide-binding</keyword>
<dbReference type="Gene3D" id="3.40.50.300">
    <property type="entry name" value="P-loop containing nucleotide triphosphate hydrolases"/>
    <property type="match status" value="1"/>
</dbReference>
<dbReference type="RefSeq" id="WP_243919005.1">
    <property type="nucleotide sequence ID" value="NZ_JALHLG010000006.1"/>
</dbReference>
<sequence length="612" mass="65303">MNKPHTFADQDTLVTRALSRLSGLLDDGAWQPKFLPFEGERFRELSARLGLTAGEELAVALLYAVESDPGVARTVAQIQSPVASACCLSGLAASLFAQEGLTVPALWAGRATRAGLIVWGDEEAPLPERTLHMPPWLAAALNGLVALPPGVAEPAQPEVRIARRTAEAFARIARDHLTKAGCLHPALLVIRGQCPAEVAAFAAVAAAAAGRVPLMLENAEAPGLAAWLELTRGLPIVAREAGPGDPIGLDGTDRIDTPLILAASPDGQVTSGRPKREYRIAIPDARERRELWQSWGLEPDLAGKIASRYRQSTGRIAEIGRALEHGGAGASIGDVTAIMARGGGRIDALARLSPAMVAREDIVLPPQLARALDQLRDRILMRNGLANGLGHTLAARYKPGVRALFSGESGTGKTLAAHWLAAEAGLPLYRVDLSAMTSKWIGETEKNISNLLDTAEQGDVLLFFDEADSLFGSRTDVSDAHDRYANSQTNFLLQRIEDYTGVAILATNSRERFDAAFARRLDMVLEFPLPDSAARRLLWDRHLGDGHAAQKEWLDAVAATVDLAGGHIRNVVLAAAARARAGERAMDNGDLGAAIEEEYAKLGRTAPPLPPC</sequence>
<name>A0ABT0BN81_9SPHN</name>
<comment type="similarity">
    <text evidence="1">Belongs to the AAA ATPase family.</text>
</comment>